<dbReference type="InterPro" id="IPR029063">
    <property type="entry name" value="SAM-dependent_MTases_sf"/>
</dbReference>
<dbReference type="GO" id="GO:0005737">
    <property type="term" value="C:cytoplasm"/>
    <property type="evidence" value="ECO:0007669"/>
    <property type="project" value="GOC"/>
</dbReference>
<feature type="domain" description="Methyltransferase FkbM" evidence="1">
    <location>
        <begin position="28"/>
        <end position="181"/>
    </location>
</feature>
<evidence type="ECO:0000313" key="3">
    <source>
        <dbReference type="Proteomes" id="UP000273982"/>
    </source>
</evidence>
<dbReference type="InterPro" id="IPR053202">
    <property type="entry name" value="EGF_Rcpt_Signaling_Reg"/>
</dbReference>
<sequence length="262" mass="30410">MWISYAQNFEDVMLARAFADLAEGVYVDVGAWDPDLESVTRHFYEGGWRGVNVEPNPYYFRRLQERRPRDVNLSFAVGAQASRATMTLVHDTGMSSLDAHVAASHAQLGFEQEEMQVEVRTLNSIFEEQAPSTVHFLKIDCEGSERDVIVEFDLRRFRPWIILVESVAPGVARTESHSSWEPHILRSDYVFAYFDGLNRFYVAREHADLQRHFAVPPNVFDDFYVDRMMQMGLALEAKRKKAAKKDRAAWWRTQFVARRRVI</sequence>
<dbReference type="PANTHER" id="PTHR34009">
    <property type="entry name" value="PROTEIN STAR"/>
    <property type="match status" value="1"/>
</dbReference>
<dbReference type="GO" id="GO:0008168">
    <property type="term" value="F:methyltransferase activity"/>
    <property type="evidence" value="ECO:0007669"/>
    <property type="project" value="UniProtKB-KW"/>
</dbReference>
<dbReference type="SUPFAM" id="SSF53335">
    <property type="entry name" value="S-adenosyl-L-methionine-dependent methyltransferases"/>
    <property type="match status" value="1"/>
</dbReference>
<dbReference type="KEGG" id="mros:EHO51_11650"/>
<dbReference type="Pfam" id="PF05050">
    <property type="entry name" value="Methyltransf_21"/>
    <property type="match status" value="1"/>
</dbReference>
<dbReference type="InterPro" id="IPR006342">
    <property type="entry name" value="FkbM_mtfrase"/>
</dbReference>
<dbReference type="RefSeq" id="WP_124739036.1">
    <property type="nucleotide sequence ID" value="NZ_CP034086.1"/>
</dbReference>
<evidence type="ECO:0000259" key="1">
    <source>
        <dbReference type="Pfam" id="PF05050"/>
    </source>
</evidence>
<dbReference type="GO" id="GO:0032259">
    <property type="term" value="P:methylation"/>
    <property type="evidence" value="ECO:0007669"/>
    <property type="project" value="UniProtKB-KW"/>
</dbReference>
<keyword evidence="2" id="KW-0808">Transferase</keyword>
<proteinExistence type="predicted"/>
<dbReference type="AlphaFoldDB" id="A0A3G8M7R4"/>
<name>A0A3G8M7R4_9HYPH</name>
<dbReference type="PANTHER" id="PTHR34009:SF2">
    <property type="entry name" value="PROTEIN STAR"/>
    <property type="match status" value="1"/>
</dbReference>
<dbReference type="Gene3D" id="3.40.50.150">
    <property type="entry name" value="Vaccinia Virus protein VP39"/>
    <property type="match status" value="1"/>
</dbReference>
<protein>
    <submittedName>
        <fullName evidence="2">FkbM family methyltransferase</fullName>
    </submittedName>
</protein>
<organism evidence="2 3">
    <name type="scientific">Methylocystis rosea</name>
    <dbReference type="NCBI Taxonomy" id="173366"/>
    <lineage>
        <taxon>Bacteria</taxon>
        <taxon>Pseudomonadati</taxon>
        <taxon>Pseudomonadota</taxon>
        <taxon>Alphaproteobacteria</taxon>
        <taxon>Hyphomicrobiales</taxon>
        <taxon>Methylocystaceae</taxon>
        <taxon>Methylocystis</taxon>
    </lineage>
</organism>
<dbReference type="Proteomes" id="UP000273982">
    <property type="component" value="Chromosome"/>
</dbReference>
<reference evidence="2 3" key="1">
    <citation type="submission" date="2018-11" db="EMBL/GenBank/DDBJ databases">
        <title>Genome squencing of methanotrophic bacteria isolated from alkaline groundwater in Korea.</title>
        <authorList>
            <person name="Nguyen L.N."/>
        </authorList>
    </citation>
    <scope>NUCLEOTIDE SEQUENCE [LARGE SCALE GENOMIC DNA]</scope>
    <source>
        <strain evidence="2 3">GW6</strain>
    </source>
</reference>
<gene>
    <name evidence="2" type="ORF">EHO51_11650</name>
</gene>
<dbReference type="GO" id="GO:0006888">
    <property type="term" value="P:endoplasmic reticulum to Golgi vesicle-mediated transport"/>
    <property type="evidence" value="ECO:0007669"/>
    <property type="project" value="TreeGrafter"/>
</dbReference>
<dbReference type="GO" id="GO:0016197">
    <property type="term" value="P:endosomal transport"/>
    <property type="evidence" value="ECO:0007669"/>
    <property type="project" value="TreeGrafter"/>
</dbReference>
<keyword evidence="2" id="KW-0489">Methyltransferase</keyword>
<dbReference type="NCBIfam" id="TIGR01444">
    <property type="entry name" value="fkbM_fam"/>
    <property type="match status" value="1"/>
</dbReference>
<accession>A0A3G8M7R4</accession>
<dbReference type="EMBL" id="CP034086">
    <property type="protein sequence ID" value="AZG77335.1"/>
    <property type="molecule type" value="Genomic_DNA"/>
</dbReference>
<evidence type="ECO:0000313" key="2">
    <source>
        <dbReference type="EMBL" id="AZG77335.1"/>
    </source>
</evidence>
<dbReference type="GO" id="GO:0005886">
    <property type="term" value="C:plasma membrane"/>
    <property type="evidence" value="ECO:0007669"/>
    <property type="project" value="TreeGrafter"/>
</dbReference>